<keyword evidence="7" id="KW-0812">Transmembrane</keyword>
<evidence type="ECO:0000313" key="10">
    <source>
        <dbReference type="Proteomes" id="UP000585665"/>
    </source>
</evidence>
<dbReference type="Pfam" id="PF01553">
    <property type="entry name" value="Acyltransferase"/>
    <property type="match status" value="1"/>
</dbReference>
<dbReference type="AlphaFoldDB" id="A0A850PE95"/>
<feature type="region of interest" description="Disordered" evidence="6">
    <location>
        <begin position="20"/>
        <end position="39"/>
    </location>
</feature>
<keyword evidence="7" id="KW-1133">Transmembrane helix</keyword>
<evidence type="ECO:0000256" key="5">
    <source>
        <dbReference type="ARBA" id="ARBA00023315"/>
    </source>
</evidence>
<evidence type="ECO:0000256" key="3">
    <source>
        <dbReference type="ARBA" id="ARBA00022679"/>
    </source>
</evidence>
<dbReference type="GO" id="GO:0006654">
    <property type="term" value="P:phosphatidic acid biosynthetic process"/>
    <property type="evidence" value="ECO:0007669"/>
    <property type="project" value="TreeGrafter"/>
</dbReference>
<evidence type="ECO:0000259" key="8">
    <source>
        <dbReference type="SMART" id="SM00563"/>
    </source>
</evidence>
<dbReference type="CDD" id="cd07989">
    <property type="entry name" value="LPLAT_AGPAT-like"/>
    <property type="match status" value="1"/>
</dbReference>
<evidence type="ECO:0000256" key="1">
    <source>
        <dbReference type="ARBA" id="ARBA00005189"/>
    </source>
</evidence>
<dbReference type="SMART" id="SM00563">
    <property type="entry name" value="PlsC"/>
    <property type="match status" value="1"/>
</dbReference>
<dbReference type="PANTHER" id="PTHR10434">
    <property type="entry name" value="1-ACYL-SN-GLYCEROL-3-PHOSPHATE ACYLTRANSFERASE"/>
    <property type="match status" value="1"/>
</dbReference>
<protein>
    <submittedName>
        <fullName evidence="9">1-acyl-sn-glycerol-3-phosphate acyltransferase</fullName>
    </submittedName>
</protein>
<dbReference type="GO" id="GO:0003841">
    <property type="term" value="F:1-acylglycerol-3-phosphate O-acyltransferase activity"/>
    <property type="evidence" value="ECO:0007669"/>
    <property type="project" value="TreeGrafter"/>
</dbReference>
<accession>A0A850PE95</accession>
<sequence length="329" mass="36015">MSETGLIAPSEPPVVAAVSTRPTLSPHRARRPDSPPHTARLPVLPSRLLALAHRIRAGRRIACVLILAAICAVVQSVLILLPGRMKIRFARFFWACIARQIGLRVRVLGTLAGGIRAESDAAQRPVIFVANHSSWADVAAIGGVVPAVFVAKDQVRTWPVISTVARLGRTIFVSRQRGTTGRERDDMATRIRRQDNLILFPEGTSSDGSRVLPFLSSFFAIAKPQPRGETPIEAAFPTPLVQPVSIVYDRLDGLPVGRARRSVFAWYGDMDLAPHIWRLTQWRSMRVTIMLHPPLDPDAFPSRKALAVAAWQAVADGAATLRQNSPVPE</sequence>
<comment type="caution">
    <text evidence="9">The sequence shown here is derived from an EMBL/GenBank/DDBJ whole genome shotgun (WGS) entry which is preliminary data.</text>
</comment>
<dbReference type="PANTHER" id="PTHR10434:SF64">
    <property type="entry name" value="1-ACYL-SN-GLYCEROL-3-PHOSPHATE ACYLTRANSFERASE-RELATED"/>
    <property type="match status" value="1"/>
</dbReference>
<dbReference type="EMBL" id="JABXXR010000099">
    <property type="protein sequence ID" value="NVN41193.1"/>
    <property type="molecule type" value="Genomic_DNA"/>
</dbReference>
<gene>
    <name evidence="9" type="ORF">HUK82_11565</name>
</gene>
<keyword evidence="10" id="KW-1185">Reference proteome</keyword>
<dbReference type="RefSeq" id="WP_176614103.1">
    <property type="nucleotide sequence ID" value="NZ_JABXXR010000099.1"/>
</dbReference>
<keyword evidence="7" id="KW-0472">Membrane</keyword>
<name>A0A850PE95_9PROT</name>
<comment type="pathway">
    <text evidence="1">Lipid metabolism.</text>
</comment>
<feature type="transmembrane region" description="Helical" evidence="7">
    <location>
        <begin position="61"/>
        <end position="81"/>
    </location>
</feature>
<feature type="domain" description="Phospholipid/glycerol acyltransferase" evidence="8">
    <location>
        <begin position="126"/>
        <end position="249"/>
    </location>
</feature>
<organism evidence="9 10">
    <name type="scientific">Ameyamaea chiangmaiensis</name>
    <dbReference type="NCBI Taxonomy" id="442969"/>
    <lineage>
        <taxon>Bacteria</taxon>
        <taxon>Pseudomonadati</taxon>
        <taxon>Pseudomonadota</taxon>
        <taxon>Alphaproteobacteria</taxon>
        <taxon>Acetobacterales</taxon>
        <taxon>Acetobacteraceae</taxon>
        <taxon>Ameyamaea</taxon>
    </lineage>
</organism>
<evidence type="ECO:0000256" key="6">
    <source>
        <dbReference type="SAM" id="MobiDB-lite"/>
    </source>
</evidence>
<keyword evidence="4" id="KW-0443">Lipid metabolism</keyword>
<dbReference type="SUPFAM" id="SSF69593">
    <property type="entry name" value="Glycerol-3-phosphate (1)-acyltransferase"/>
    <property type="match status" value="1"/>
</dbReference>
<evidence type="ECO:0000256" key="2">
    <source>
        <dbReference type="ARBA" id="ARBA00022516"/>
    </source>
</evidence>
<proteinExistence type="predicted"/>
<keyword evidence="2" id="KW-0444">Lipid biosynthesis</keyword>
<keyword evidence="3 9" id="KW-0808">Transferase</keyword>
<evidence type="ECO:0000313" key="9">
    <source>
        <dbReference type="EMBL" id="NVN41193.1"/>
    </source>
</evidence>
<reference evidence="9 10" key="1">
    <citation type="submission" date="2020-06" db="EMBL/GenBank/DDBJ databases">
        <title>Description of novel acetic acid bacteria.</title>
        <authorList>
            <person name="Sombolestani A."/>
        </authorList>
    </citation>
    <scope>NUCLEOTIDE SEQUENCE [LARGE SCALE GENOMIC DNA]</scope>
    <source>
        <strain evidence="9 10">LMG 27010</strain>
    </source>
</reference>
<evidence type="ECO:0000256" key="4">
    <source>
        <dbReference type="ARBA" id="ARBA00023098"/>
    </source>
</evidence>
<dbReference type="Proteomes" id="UP000585665">
    <property type="component" value="Unassembled WGS sequence"/>
</dbReference>
<dbReference type="InterPro" id="IPR002123">
    <property type="entry name" value="Plipid/glycerol_acylTrfase"/>
</dbReference>
<evidence type="ECO:0000256" key="7">
    <source>
        <dbReference type="SAM" id="Phobius"/>
    </source>
</evidence>
<keyword evidence="5 9" id="KW-0012">Acyltransferase</keyword>